<dbReference type="SUPFAM" id="SSF52540">
    <property type="entry name" value="P-loop containing nucleoside triphosphate hydrolases"/>
    <property type="match status" value="1"/>
</dbReference>
<comment type="caution">
    <text evidence="5">The sequence shown here is derived from an EMBL/GenBank/DDBJ whole genome shotgun (WGS) entry which is preliminary data.</text>
</comment>
<dbReference type="GO" id="GO:0016887">
    <property type="term" value="F:ATP hydrolysis activity"/>
    <property type="evidence" value="ECO:0007669"/>
    <property type="project" value="InterPro"/>
</dbReference>
<protein>
    <submittedName>
        <fullName evidence="5">Multidrug ABC transporter ATP-binding protein</fullName>
    </submittedName>
</protein>
<dbReference type="OrthoDB" id="2365508at2"/>
<dbReference type="InterPro" id="IPR003593">
    <property type="entry name" value="AAA+_ATPase"/>
</dbReference>
<dbReference type="RefSeq" id="WP_147211492.1">
    <property type="nucleotide sequence ID" value="NZ_BJYM01000014.1"/>
</dbReference>
<reference evidence="5 6" key="1">
    <citation type="submission" date="2019-07" db="EMBL/GenBank/DDBJ databases">
        <title>Whole genome shotgun sequence of Oceanobacillus sojae NBRC 105379.</title>
        <authorList>
            <person name="Hosoyama A."/>
            <person name="Uohara A."/>
            <person name="Ohji S."/>
            <person name="Ichikawa N."/>
        </authorList>
    </citation>
    <scope>NUCLEOTIDE SEQUENCE [LARGE SCALE GENOMIC DNA]</scope>
    <source>
        <strain evidence="5 6">NBRC 105379</strain>
    </source>
</reference>
<evidence type="ECO:0000256" key="2">
    <source>
        <dbReference type="ARBA" id="ARBA00022741"/>
    </source>
</evidence>
<evidence type="ECO:0000259" key="4">
    <source>
        <dbReference type="PROSITE" id="PS50893"/>
    </source>
</evidence>
<dbReference type="EMBL" id="BJYM01000014">
    <property type="protein sequence ID" value="GEN88547.1"/>
    <property type="molecule type" value="Genomic_DNA"/>
</dbReference>
<evidence type="ECO:0000256" key="3">
    <source>
        <dbReference type="ARBA" id="ARBA00022840"/>
    </source>
</evidence>
<dbReference type="Pfam" id="PF00005">
    <property type="entry name" value="ABC_tran"/>
    <property type="match status" value="1"/>
</dbReference>
<evidence type="ECO:0000256" key="1">
    <source>
        <dbReference type="ARBA" id="ARBA00022448"/>
    </source>
</evidence>
<dbReference type="Proteomes" id="UP000321558">
    <property type="component" value="Unassembled WGS sequence"/>
</dbReference>
<keyword evidence="1" id="KW-0813">Transport</keyword>
<dbReference type="InterPro" id="IPR027417">
    <property type="entry name" value="P-loop_NTPase"/>
</dbReference>
<keyword evidence="2" id="KW-0547">Nucleotide-binding</keyword>
<dbReference type="AlphaFoldDB" id="A0A511ZM84"/>
<dbReference type="PROSITE" id="PS00211">
    <property type="entry name" value="ABC_TRANSPORTER_1"/>
    <property type="match status" value="1"/>
</dbReference>
<dbReference type="SMART" id="SM00382">
    <property type="entry name" value="AAA"/>
    <property type="match status" value="1"/>
</dbReference>
<dbReference type="InterPro" id="IPR017871">
    <property type="entry name" value="ABC_transporter-like_CS"/>
</dbReference>
<keyword evidence="3 5" id="KW-0067">ATP-binding</keyword>
<keyword evidence="6" id="KW-1185">Reference proteome</keyword>
<dbReference type="InterPro" id="IPR051782">
    <property type="entry name" value="ABC_Transporter_VariousFunc"/>
</dbReference>
<sequence length="301" mass="34939">MIQLNNIVVQFGDKKVLNGITTTFQPGEIIGLVAPNGTGKSTLLNVLMNYVTPTKGEVTFKESYRYANKKKEAYIHSLITMMPDQSDLYNHLNGVDHLNIYRQMWHHSSIDPGQVIQRLNMSHYIKDKTYQYSLGMRQRLCFAMQIVANTPYMLMDEVMNGLDPDNVELISKLLEEKKKEGKIIIIASHLLENLEKYADRILFLKGGEFIYTRDYREKAPDDAVFLKFSSRENGKIIEEIKAFIPDLDYKELANERVIMDVHQFSKERNLQLQEHLKNNVQLKMEIGPLDLLDRYSSYYSS</sequence>
<evidence type="ECO:0000313" key="6">
    <source>
        <dbReference type="Proteomes" id="UP000321558"/>
    </source>
</evidence>
<dbReference type="CDD" id="cd03230">
    <property type="entry name" value="ABC_DR_subfamily_A"/>
    <property type="match status" value="1"/>
</dbReference>
<dbReference type="PANTHER" id="PTHR42939">
    <property type="entry name" value="ABC TRANSPORTER ATP-BINDING PROTEIN ALBC-RELATED"/>
    <property type="match status" value="1"/>
</dbReference>
<dbReference type="PROSITE" id="PS50893">
    <property type="entry name" value="ABC_TRANSPORTER_2"/>
    <property type="match status" value="1"/>
</dbReference>
<dbReference type="GO" id="GO:0005524">
    <property type="term" value="F:ATP binding"/>
    <property type="evidence" value="ECO:0007669"/>
    <property type="project" value="UniProtKB-KW"/>
</dbReference>
<proteinExistence type="predicted"/>
<dbReference type="Gene3D" id="3.40.50.300">
    <property type="entry name" value="P-loop containing nucleotide triphosphate hydrolases"/>
    <property type="match status" value="1"/>
</dbReference>
<accession>A0A511ZM84</accession>
<gene>
    <name evidence="5" type="ORF">OSO01_32860</name>
</gene>
<dbReference type="InterPro" id="IPR003439">
    <property type="entry name" value="ABC_transporter-like_ATP-bd"/>
</dbReference>
<dbReference type="STRING" id="582851.GCA_900162665_04571"/>
<feature type="domain" description="ABC transporter" evidence="4">
    <location>
        <begin position="2"/>
        <end position="231"/>
    </location>
</feature>
<name>A0A511ZM84_9BACI</name>
<dbReference type="PANTHER" id="PTHR42939:SF1">
    <property type="entry name" value="ABC TRANSPORTER ATP-BINDING PROTEIN ALBC-RELATED"/>
    <property type="match status" value="1"/>
</dbReference>
<evidence type="ECO:0000313" key="5">
    <source>
        <dbReference type="EMBL" id="GEN88547.1"/>
    </source>
</evidence>
<organism evidence="5 6">
    <name type="scientific">Oceanobacillus sojae</name>
    <dbReference type="NCBI Taxonomy" id="582851"/>
    <lineage>
        <taxon>Bacteria</taxon>
        <taxon>Bacillati</taxon>
        <taxon>Bacillota</taxon>
        <taxon>Bacilli</taxon>
        <taxon>Bacillales</taxon>
        <taxon>Bacillaceae</taxon>
        <taxon>Oceanobacillus</taxon>
    </lineage>
</organism>